<evidence type="ECO:0000259" key="6">
    <source>
        <dbReference type="Pfam" id="PF08167"/>
    </source>
</evidence>
<dbReference type="Proteomes" id="UP001149813">
    <property type="component" value="Unassembled WGS sequence"/>
</dbReference>
<evidence type="ECO:0000313" key="7">
    <source>
        <dbReference type="EMBL" id="KAJ1721385.1"/>
    </source>
</evidence>
<reference evidence="7" key="1">
    <citation type="submission" date="2022-07" db="EMBL/GenBank/DDBJ databases">
        <title>Phylogenomic reconstructions and comparative analyses of Kickxellomycotina fungi.</title>
        <authorList>
            <person name="Reynolds N.K."/>
            <person name="Stajich J.E."/>
            <person name="Barry K."/>
            <person name="Grigoriev I.V."/>
            <person name="Crous P."/>
            <person name="Smith M.E."/>
        </authorList>
    </citation>
    <scope>NUCLEOTIDE SEQUENCE</scope>
    <source>
        <strain evidence="7">NBRC 32514</strain>
    </source>
</reference>
<keyword evidence="4" id="KW-0539">Nucleus</keyword>
<dbReference type="PANTHER" id="PTHR34105:SF1">
    <property type="entry name" value="PROLINE-, GLUTAMIC ACID- AND LEUCINE-RICH PROTEIN 1"/>
    <property type="match status" value="1"/>
</dbReference>
<evidence type="ECO:0000256" key="4">
    <source>
        <dbReference type="ARBA" id="ARBA00023242"/>
    </source>
</evidence>
<evidence type="ECO:0000256" key="3">
    <source>
        <dbReference type="ARBA" id="ARBA00021502"/>
    </source>
</evidence>
<dbReference type="GO" id="GO:0005634">
    <property type="term" value="C:nucleus"/>
    <property type="evidence" value="ECO:0007669"/>
    <property type="project" value="UniProtKB-SubCell"/>
</dbReference>
<protein>
    <recommendedName>
        <fullName evidence="3">Pre-rRNA-processing protein RIX1</fullName>
    </recommendedName>
</protein>
<accession>A0A9W7XYK1</accession>
<feature type="region of interest" description="Disordered" evidence="5">
    <location>
        <begin position="761"/>
        <end position="787"/>
    </location>
</feature>
<dbReference type="SUPFAM" id="SSF48371">
    <property type="entry name" value="ARM repeat"/>
    <property type="match status" value="1"/>
</dbReference>
<dbReference type="OrthoDB" id="20900at2759"/>
<dbReference type="Pfam" id="PF08167">
    <property type="entry name" value="RIX1"/>
    <property type="match status" value="1"/>
</dbReference>
<feature type="domain" description="Pre-rRNA-processing protein RIX1 N-terminal" evidence="6">
    <location>
        <begin position="32"/>
        <end position="209"/>
    </location>
</feature>
<name>A0A9W7XYK1_9FUNG</name>
<dbReference type="InterPro" id="IPR016024">
    <property type="entry name" value="ARM-type_fold"/>
</dbReference>
<comment type="similarity">
    <text evidence="2">Belongs to the RIX1/PELP1 family.</text>
</comment>
<dbReference type="EMBL" id="JANBOJ010000175">
    <property type="protein sequence ID" value="KAJ1721385.1"/>
    <property type="molecule type" value="Genomic_DNA"/>
</dbReference>
<dbReference type="InterPro" id="IPR012583">
    <property type="entry name" value="RIX1_N"/>
</dbReference>
<evidence type="ECO:0000256" key="1">
    <source>
        <dbReference type="ARBA" id="ARBA00004123"/>
    </source>
</evidence>
<dbReference type="PANTHER" id="PTHR34105">
    <property type="entry name" value="PROLINE-, GLUTAMIC ACID- AND LEUCINE-RICH PROTEIN 1"/>
    <property type="match status" value="1"/>
</dbReference>
<dbReference type="GO" id="GO:0006364">
    <property type="term" value="P:rRNA processing"/>
    <property type="evidence" value="ECO:0007669"/>
    <property type="project" value="TreeGrafter"/>
</dbReference>
<comment type="subcellular location">
    <subcellularLocation>
        <location evidence="1">Nucleus</location>
    </subcellularLocation>
</comment>
<sequence>MDANVVRAERTLSLLTSTLLANTEAVKTNLAIVVDTVLSQNLFGYIGQSGIRVENAKKYETAVQKWLARINSLSAGKTSEARAAGVVLMKQTALQSPPLLLENAAKWTANLLAILGKPEVTPIYQAVLQTLTAFLDIVREVPSLRREIASAQVPRINQGILALADKNAELNDTVLDLLMCSASWYPSLFRPSIDKTEALCLRILDGSMARSGAKTCAHAAQCLASLGSVGGKMTVEERWFHYAQLAMGTIDLCIDHVMCKDVTQIDNSSSGPHFELPPFSDSFIASIPQAIDRITSMTDLLVALLSRPVAVDIPIPADVLVSTASKLALIPVRIANSKSTRAEFDMVPMLTPEIQRSSVRILATLAISLGNYMTPYLSAVARVVAVINTRYLASPTAQVALYALVKLYIERYDYGFAVLLSKEVIESVIDDVNVQSKRQSAAVTATAQASALRASGSKKRGGNGKSRAVEGVLIDEDAQASQIHWSDVVYAALGTVTAILSCAPTVIAASMRTGLDSQVLTLLMLEMVGGVETSFASRHTDAPYKAALYRCLQASVLAPDVWNKAILPHALTVFNAGLSDISPAVRTICNQALASVEPMVHARLPAQLRAPDSEKEYEEAVNAVDAIFDNKNSIDAALTGMVISDSVETDTLRSKRYKQDTGSVGVPAADANVTGAAGSANSEPFAPASSLHDDSAIVVPVPDVLPQPTPSPAHDVLAVVNPGPPAASDYEMDASVSTSITSAAGATPAFNNGAFHSSVDANISENDDAIPDIVMEDSDSEEEDEDL</sequence>
<dbReference type="AlphaFoldDB" id="A0A9W7XYK1"/>
<comment type="caution">
    <text evidence="7">The sequence shown here is derived from an EMBL/GenBank/DDBJ whole genome shotgun (WGS) entry which is preliminary data.</text>
</comment>
<evidence type="ECO:0000256" key="2">
    <source>
        <dbReference type="ARBA" id="ARBA00010511"/>
    </source>
</evidence>
<keyword evidence="8" id="KW-1185">Reference proteome</keyword>
<feature type="compositionally biased region" description="Acidic residues" evidence="5">
    <location>
        <begin position="765"/>
        <end position="787"/>
    </location>
</feature>
<evidence type="ECO:0000313" key="8">
    <source>
        <dbReference type="Proteomes" id="UP001149813"/>
    </source>
</evidence>
<organism evidence="7 8">
    <name type="scientific">Coemansia erecta</name>
    <dbReference type="NCBI Taxonomy" id="147472"/>
    <lineage>
        <taxon>Eukaryota</taxon>
        <taxon>Fungi</taxon>
        <taxon>Fungi incertae sedis</taxon>
        <taxon>Zoopagomycota</taxon>
        <taxon>Kickxellomycotina</taxon>
        <taxon>Kickxellomycetes</taxon>
        <taxon>Kickxellales</taxon>
        <taxon>Kickxellaceae</taxon>
        <taxon>Coemansia</taxon>
    </lineage>
</organism>
<evidence type="ECO:0000256" key="5">
    <source>
        <dbReference type="SAM" id="MobiDB-lite"/>
    </source>
</evidence>
<proteinExistence type="inferred from homology"/>
<gene>
    <name evidence="7" type="ORF">LPJ53_004077</name>
</gene>